<organism evidence="9 10">
    <name type="scientific">candidate division KSB3 bacterium</name>
    <dbReference type="NCBI Taxonomy" id="2044937"/>
    <lineage>
        <taxon>Bacteria</taxon>
        <taxon>candidate division KSB3</taxon>
    </lineage>
</organism>
<evidence type="ECO:0000259" key="8">
    <source>
        <dbReference type="Pfam" id="PF07992"/>
    </source>
</evidence>
<keyword evidence="5" id="KW-0560">Oxidoreductase</keyword>
<reference evidence="9" key="1">
    <citation type="submission" date="2019-11" db="EMBL/GenBank/DDBJ databases">
        <title>Microbial mats filling the niche in hypersaline microbial mats.</title>
        <authorList>
            <person name="Wong H.L."/>
            <person name="Macleod F.I."/>
            <person name="White R.A. III"/>
            <person name="Burns B.P."/>
        </authorList>
    </citation>
    <scope>NUCLEOTIDE SEQUENCE</scope>
    <source>
        <strain evidence="9">Rbin_158</strain>
    </source>
</reference>
<feature type="domain" description="Pyridine nucleotide-disulphide oxidoreductase dimerisation" evidence="7">
    <location>
        <begin position="359"/>
        <end position="457"/>
    </location>
</feature>
<keyword evidence="3" id="KW-0285">Flavoprotein</keyword>
<evidence type="ECO:0000256" key="2">
    <source>
        <dbReference type="ARBA" id="ARBA00009130"/>
    </source>
</evidence>
<dbReference type="PANTHER" id="PTHR43429">
    <property type="entry name" value="PYRIDINE NUCLEOTIDE-DISULFIDE OXIDOREDUCTASE DOMAIN-CONTAINING"/>
    <property type="match status" value="1"/>
</dbReference>
<dbReference type="InterPro" id="IPR016156">
    <property type="entry name" value="FAD/NAD-linked_Rdtase_dimer_sf"/>
</dbReference>
<gene>
    <name evidence="9" type="ORF">GF339_01310</name>
</gene>
<dbReference type="EMBL" id="WJJP01000037">
    <property type="protein sequence ID" value="MBD3323189.1"/>
    <property type="molecule type" value="Genomic_DNA"/>
</dbReference>
<dbReference type="Pfam" id="PF07992">
    <property type="entry name" value="Pyr_redox_2"/>
    <property type="match status" value="1"/>
</dbReference>
<name>A0A9D5Q3Z9_9BACT</name>
<dbReference type="InterPro" id="IPR036188">
    <property type="entry name" value="FAD/NAD-bd_sf"/>
</dbReference>
<dbReference type="GO" id="GO:0016491">
    <property type="term" value="F:oxidoreductase activity"/>
    <property type="evidence" value="ECO:0007669"/>
    <property type="project" value="UniProtKB-KW"/>
</dbReference>
<accession>A0A9D5Q3Z9</accession>
<evidence type="ECO:0000313" key="10">
    <source>
        <dbReference type="Proteomes" id="UP000649604"/>
    </source>
</evidence>
<evidence type="ECO:0000256" key="5">
    <source>
        <dbReference type="ARBA" id="ARBA00023002"/>
    </source>
</evidence>
<comment type="similarity">
    <text evidence="2">Belongs to the class-III pyridine nucleotide-disulfide oxidoreductase family.</text>
</comment>
<evidence type="ECO:0000256" key="1">
    <source>
        <dbReference type="ARBA" id="ARBA00001974"/>
    </source>
</evidence>
<dbReference type="PRINTS" id="PR00411">
    <property type="entry name" value="PNDRDTASEI"/>
</dbReference>
<comment type="caution">
    <text evidence="9">The sequence shown here is derived from an EMBL/GenBank/DDBJ whole genome shotgun (WGS) entry which is preliminary data.</text>
</comment>
<evidence type="ECO:0008006" key="11">
    <source>
        <dbReference type="Google" id="ProtNLM"/>
    </source>
</evidence>
<evidence type="ECO:0000259" key="7">
    <source>
        <dbReference type="Pfam" id="PF02852"/>
    </source>
</evidence>
<evidence type="ECO:0000256" key="6">
    <source>
        <dbReference type="ARBA" id="ARBA00023284"/>
    </source>
</evidence>
<feature type="domain" description="FAD/NAD(P)-binding" evidence="8">
    <location>
        <begin position="22"/>
        <end position="332"/>
    </location>
</feature>
<dbReference type="AlphaFoldDB" id="A0A9D5Q3Z9"/>
<dbReference type="SUPFAM" id="SSF55424">
    <property type="entry name" value="FAD/NAD-linked reductases, dimerisation (C-terminal) domain"/>
    <property type="match status" value="1"/>
</dbReference>
<dbReference type="Proteomes" id="UP000649604">
    <property type="component" value="Unassembled WGS sequence"/>
</dbReference>
<evidence type="ECO:0000256" key="4">
    <source>
        <dbReference type="ARBA" id="ARBA00022827"/>
    </source>
</evidence>
<evidence type="ECO:0000313" key="9">
    <source>
        <dbReference type="EMBL" id="MBD3323189.1"/>
    </source>
</evidence>
<dbReference type="SUPFAM" id="SSF51905">
    <property type="entry name" value="FAD/NAD(P)-binding domain"/>
    <property type="match status" value="2"/>
</dbReference>
<keyword evidence="4" id="KW-0274">FAD</keyword>
<dbReference type="InterPro" id="IPR050260">
    <property type="entry name" value="FAD-bd_OxRdtase"/>
</dbReference>
<dbReference type="PANTHER" id="PTHR43429:SF1">
    <property type="entry name" value="NAD(P)H SULFUR OXIDOREDUCTASE (COA-DEPENDENT)"/>
    <property type="match status" value="1"/>
</dbReference>
<dbReference type="InterPro" id="IPR023753">
    <property type="entry name" value="FAD/NAD-binding_dom"/>
</dbReference>
<dbReference type="InterPro" id="IPR004099">
    <property type="entry name" value="Pyr_nucl-diS_OxRdtase_dimer"/>
</dbReference>
<comment type="cofactor">
    <cofactor evidence="1">
        <name>FAD</name>
        <dbReference type="ChEBI" id="CHEBI:57692"/>
    </cofactor>
</comment>
<sequence length="474" mass="51458">MPGCVSYGRREGIMATKTQNRRFVVIGGVRAGINAARAAKRYDPSLEVIVLEKGEFIAYNVCALPYYIANVIETYGQLIEWTPEQLWEEEQVEVWTQHEAMAIYPDEKSVMVLDRDSGEEKQLRYDTLMIATGGVPITPPVPGSKLANVFRVRALAEAIALKHYIAEHPPHKVTIIGGGYIGLEMAEACKTLGMEVTILEKFGNIMGTMGVEVTDVIEEHLQGHQIQVVKDVSLDAFEAGEDEEICVSVLANGEKQRFETDLVIIAVGVRPEVALAKGAGIEIGETGAIATNATGQTSIENIYAGGDCAEVTHLVSGEKAYIPLETTAIKQGWNVGKNAAKPGCCYFKGSVGTMVIRVFGFEIARTGLSIMEAKRLGFDVVTSTVTVDSRFRGFPGNEKLTITLLIDATSKRLLGAEMGGKEGVATRIDIFATALYNHMPVQAIAQLDLSYLPPYAPSWDPVLLAAQEAMKKVE</sequence>
<evidence type="ECO:0000256" key="3">
    <source>
        <dbReference type="ARBA" id="ARBA00022630"/>
    </source>
</evidence>
<keyword evidence="6" id="KW-0676">Redox-active center</keyword>
<proteinExistence type="inferred from homology"/>
<dbReference type="PRINTS" id="PR00368">
    <property type="entry name" value="FADPNR"/>
</dbReference>
<protein>
    <recommendedName>
        <fullName evidence="11">Pyridine nucleotide-disulfide oxidoreductase</fullName>
    </recommendedName>
</protein>
<dbReference type="Pfam" id="PF02852">
    <property type="entry name" value="Pyr_redox_dim"/>
    <property type="match status" value="1"/>
</dbReference>
<dbReference type="Gene3D" id="3.50.50.60">
    <property type="entry name" value="FAD/NAD(P)-binding domain"/>
    <property type="match status" value="2"/>
</dbReference>